<sequence>MNPKLSFIVFLLLGSLYTTAQQNSPFSRYGLGETYPGQNIVSRGMAGIGSTYGNGQSVNFANPASYSDLKIVTYDIGITLDSRTLKSTSPVQKYNSVNLAPAYVALGMPISKKHNLGLAFGLRPLTRIGYSIQENRRTASPGKDSMRYVYEGDGGLYQAFVGVGKRWGGLRLGLNTGYMFGNKNNNTRAIPIDSVNTYKSNSATNTSFGSFFFNGGLQYDIDLSKTTALRLGFAGNMKQNLSAKQSVIRETFTYDANGTPITIDTVSMAPEVSGTINLPVSYTAGINISNSLVDRLGNKLEKSLLAIEYESTQWSNYRFFNNAEKFNNSSLLKIGGQLTPNPVSIKSYWNRVTYRAGFYFGKEALAADKNKLPVYAITLGAGLPVRKWRSFDNQYTIINTTFEVGSRGNKNNNITEGFFRFSLGLNLSDVWFIKRKYE</sequence>
<dbReference type="AlphaFoldDB" id="A0A512BF79"/>
<feature type="chain" id="PRO_5021853977" evidence="1">
    <location>
        <begin position="21"/>
        <end position="438"/>
    </location>
</feature>
<reference evidence="2 3" key="1">
    <citation type="submission" date="2019-07" db="EMBL/GenBank/DDBJ databases">
        <title>Whole genome shotgun sequence of Segetibacter aerophilus NBRC 106135.</title>
        <authorList>
            <person name="Hosoyama A."/>
            <person name="Uohara A."/>
            <person name="Ohji S."/>
            <person name="Ichikawa N."/>
        </authorList>
    </citation>
    <scope>NUCLEOTIDE SEQUENCE [LARGE SCALE GENOMIC DNA]</scope>
    <source>
        <strain evidence="2 3">NBRC 106135</strain>
    </source>
</reference>
<dbReference type="OrthoDB" id="1491239at2"/>
<keyword evidence="3" id="KW-1185">Reference proteome</keyword>
<comment type="caution">
    <text evidence="2">The sequence shown here is derived from an EMBL/GenBank/DDBJ whole genome shotgun (WGS) entry which is preliminary data.</text>
</comment>
<gene>
    <name evidence="2" type="ORF">SAE01_29830</name>
</gene>
<dbReference type="RefSeq" id="WP_147204598.1">
    <property type="nucleotide sequence ID" value="NZ_BJYT01000011.1"/>
</dbReference>
<name>A0A512BF79_9BACT</name>
<proteinExistence type="predicted"/>
<dbReference type="EMBL" id="BJYT01000011">
    <property type="protein sequence ID" value="GEO10487.1"/>
    <property type="molecule type" value="Genomic_DNA"/>
</dbReference>
<dbReference type="SUPFAM" id="SSF56935">
    <property type="entry name" value="Porins"/>
    <property type="match status" value="1"/>
</dbReference>
<dbReference type="Gene3D" id="2.40.160.60">
    <property type="entry name" value="Outer membrane protein transport protein (OMPP1/FadL/TodX)"/>
    <property type="match status" value="1"/>
</dbReference>
<accession>A0A512BF79</accession>
<evidence type="ECO:0000313" key="3">
    <source>
        <dbReference type="Proteomes" id="UP000321513"/>
    </source>
</evidence>
<evidence type="ECO:0000313" key="2">
    <source>
        <dbReference type="EMBL" id="GEO10487.1"/>
    </source>
</evidence>
<protein>
    <submittedName>
        <fullName evidence="2">Membrane protein</fullName>
    </submittedName>
</protein>
<organism evidence="2 3">
    <name type="scientific">Segetibacter aerophilus</name>
    <dbReference type="NCBI Taxonomy" id="670293"/>
    <lineage>
        <taxon>Bacteria</taxon>
        <taxon>Pseudomonadati</taxon>
        <taxon>Bacteroidota</taxon>
        <taxon>Chitinophagia</taxon>
        <taxon>Chitinophagales</taxon>
        <taxon>Chitinophagaceae</taxon>
        <taxon>Segetibacter</taxon>
    </lineage>
</organism>
<feature type="signal peptide" evidence="1">
    <location>
        <begin position="1"/>
        <end position="20"/>
    </location>
</feature>
<keyword evidence="1" id="KW-0732">Signal</keyword>
<evidence type="ECO:0000256" key="1">
    <source>
        <dbReference type="SAM" id="SignalP"/>
    </source>
</evidence>
<dbReference type="Proteomes" id="UP000321513">
    <property type="component" value="Unassembled WGS sequence"/>
</dbReference>